<dbReference type="InterPro" id="IPR003458">
    <property type="entry name" value="Phage_T4_Gp38_tail_assem"/>
</dbReference>
<reference evidence="1 2" key="1">
    <citation type="submission" date="2018-05" db="EMBL/GenBank/DDBJ databases">
        <title>Reference genomes for bee gut microbiota database.</title>
        <authorList>
            <person name="Ellegaard K.M."/>
        </authorList>
    </citation>
    <scope>NUCLEOTIDE SEQUENCE [LARGE SCALE GENOMIC DNA]</scope>
    <source>
        <strain evidence="1 2">ESL0172</strain>
    </source>
</reference>
<gene>
    <name evidence="1" type="ORF">DKK78_06930</name>
</gene>
<dbReference type="EMBL" id="QGLO01000004">
    <property type="protein sequence ID" value="PXY92033.1"/>
    <property type="molecule type" value="Genomic_DNA"/>
</dbReference>
<dbReference type="InterPro" id="IPR051220">
    <property type="entry name" value="TFA_Chaperone"/>
</dbReference>
<keyword evidence="2" id="KW-1185">Reference proteome</keyword>
<dbReference type="PANTHER" id="PTHR34413:SF2">
    <property type="entry name" value="PROPHAGE TAIL FIBER ASSEMBLY PROTEIN HOMOLOG TFAE-RELATED"/>
    <property type="match status" value="1"/>
</dbReference>
<dbReference type="Proteomes" id="UP000247673">
    <property type="component" value="Unassembled WGS sequence"/>
</dbReference>
<comment type="caution">
    <text evidence="1">The sequence shown here is derived from an EMBL/GenBank/DDBJ whole genome shotgun (WGS) entry which is preliminary data.</text>
</comment>
<dbReference type="PANTHER" id="PTHR34413">
    <property type="entry name" value="PROPHAGE TAIL FIBER ASSEMBLY PROTEIN HOMOLOG TFAE-RELATED-RELATED"/>
    <property type="match status" value="1"/>
</dbReference>
<organism evidence="1 2">
    <name type="scientific">Gilliamella apis</name>
    <dbReference type="NCBI Taxonomy" id="1970738"/>
    <lineage>
        <taxon>Bacteria</taxon>
        <taxon>Pseudomonadati</taxon>
        <taxon>Pseudomonadota</taxon>
        <taxon>Gammaproteobacteria</taxon>
        <taxon>Orbales</taxon>
        <taxon>Orbaceae</taxon>
        <taxon>Gilliamella</taxon>
    </lineage>
</organism>
<dbReference type="AlphaFoldDB" id="A0A2V4EC57"/>
<proteinExistence type="predicted"/>
<evidence type="ECO:0000313" key="1">
    <source>
        <dbReference type="EMBL" id="PXY92033.1"/>
    </source>
</evidence>
<dbReference type="RefSeq" id="WP_110447933.1">
    <property type="nucleotide sequence ID" value="NZ_CP132381.1"/>
</dbReference>
<dbReference type="Pfam" id="PF02413">
    <property type="entry name" value="Caudo_TAP"/>
    <property type="match status" value="1"/>
</dbReference>
<accession>A0A2V4EC57</accession>
<dbReference type="OrthoDB" id="8596093at2"/>
<sequence length="176" mass="20779">MINYYFDNTNELKPYTHQLDANDDTLPPDNALRVKPEFKEGFHPCEKNGEWLLVEDHRDKTVYNIETQESYRVEYLGTIKEGFTLLEPFKFSRWNGEKWVLDEDEQNAFKIKQNKMLKSSLLNEANENISILQDAIDLDISENGDEDKLKAWKKYRVLLNRIDASVINVIFPDKPY</sequence>
<evidence type="ECO:0000313" key="2">
    <source>
        <dbReference type="Proteomes" id="UP000247673"/>
    </source>
</evidence>
<name>A0A2V4EC57_9GAMM</name>
<protein>
    <submittedName>
        <fullName evidence="1">Tail assembly chaperone</fullName>
    </submittedName>
</protein>